<evidence type="ECO:0000313" key="1">
    <source>
        <dbReference type="EMBL" id="EFN87564.1"/>
    </source>
</evidence>
<dbReference type="EMBL" id="GL446602">
    <property type="protein sequence ID" value="EFN87564.1"/>
    <property type="molecule type" value="Genomic_DNA"/>
</dbReference>
<feature type="non-terminal residue" evidence="1">
    <location>
        <position position="32"/>
    </location>
</feature>
<feature type="non-terminal residue" evidence="1">
    <location>
        <position position="1"/>
    </location>
</feature>
<sequence length="32" mass="3577">NHAGSAGKMVVDAVQEMFLRSKEKFGVTYVNY</sequence>
<evidence type="ECO:0000313" key="2">
    <source>
        <dbReference type="Proteomes" id="UP000008237"/>
    </source>
</evidence>
<proteinExistence type="predicted"/>
<dbReference type="AlphaFoldDB" id="E2B9R6"/>
<accession>E2B9R6</accession>
<name>E2B9R6_HARSA</name>
<organism evidence="2">
    <name type="scientific">Harpegnathos saltator</name>
    <name type="common">Jerdon's jumping ant</name>
    <dbReference type="NCBI Taxonomy" id="610380"/>
    <lineage>
        <taxon>Eukaryota</taxon>
        <taxon>Metazoa</taxon>
        <taxon>Ecdysozoa</taxon>
        <taxon>Arthropoda</taxon>
        <taxon>Hexapoda</taxon>
        <taxon>Insecta</taxon>
        <taxon>Pterygota</taxon>
        <taxon>Neoptera</taxon>
        <taxon>Endopterygota</taxon>
        <taxon>Hymenoptera</taxon>
        <taxon>Apocrita</taxon>
        <taxon>Aculeata</taxon>
        <taxon>Formicoidea</taxon>
        <taxon>Formicidae</taxon>
        <taxon>Ponerinae</taxon>
        <taxon>Ponerini</taxon>
        <taxon>Harpegnathos</taxon>
    </lineage>
</organism>
<gene>
    <name evidence="1" type="ORF">EAI_07936</name>
</gene>
<reference evidence="1 2" key="1">
    <citation type="journal article" date="2010" name="Science">
        <title>Genomic comparison of the ants Camponotus floridanus and Harpegnathos saltator.</title>
        <authorList>
            <person name="Bonasio R."/>
            <person name="Zhang G."/>
            <person name="Ye C."/>
            <person name="Mutti N.S."/>
            <person name="Fang X."/>
            <person name="Qin N."/>
            <person name="Donahue G."/>
            <person name="Yang P."/>
            <person name="Li Q."/>
            <person name="Li C."/>
            <person name="Zhang P."/>
            <person name="Huang Z."/>
            <person name="Berger S.L."/>
            <person name="Reinberg D."/>
            <person name="Wang J."/>
            <person name="Liebig J."/>
        </authorList>
    </citation>
    <scope>NUCLEOTIDE SEQUENCE [LARGE SCALE GENOMIC DNA]</scope>
    <source>
        <strain evidence="1 2">R22 G/1</strain>
    </source>
</reference>
<protein>
    <submittedName>
        <fullName evidence="1">Uncharacterized protein</fullName>
    </submittedName>
</protein>
<dbReference type="Proteomes" id="UP000008237">
    <property type="component" value="Unassembled WGS sequence"/>
</dbReference>
<dbReference type="InParanoid" id="E2B9R6"/>
<keyword evidence="2" id="KW-1185">Reference proteome</keyword>